<reference evidence="1" key="2">
    <citation type="submission" date="2020-11" db="EMBL/GenBank/DDBJ databases">
        <authorList>
            <person name="McCartney M.A."/>
            <person name="Auch B."/>
            <person name="Kono T."/>
            <person name="Mallez S."/>
            <person name="Becker A."/>
            <person name="Gohl D.M."/>
            <person name="Silverstein K.A.T."/>
            <person name="Koren S."/>
            <person name="Bechman K.B."/>
            <person name="Herman A."/>
            <person name="Abrahante J.E."/>
            <person name="Garbe J."/>
        </authorList>
    </citation>
    <scope>NUCLEOTIDE SEQUENCE</scope>
    <source>
        <strain evidence="1">Duluth1</strain>
        <tissue evidence="1">Whole animal</tissue>
    </source>
</reference>
<organism evidence="1 2">
    <name type="scientific">Dreissena polymorpha</name>
    <name type="common">Zebra mussel</name>
    <name type="synonym">Mytilus polymorpha</name>
    <dbReference type="NCBI Taxonomy" id="45954"/>
    <lineage>
        <taxon>Eukaryota</taxon>
        <taxon>Metazoa</taxon>
        <taxon>Spiralia</taxon>
        <taxon>Lophotrochozoa</taxon>
        <taxon>Mollusca</taxon>
        <taxon>Bivalvia</taxon>
        <taxon>Autobranchia</taxon>
        <taxon>Heteroconchia</taxon>
        <taxon>Euheterodonta</taxon>
        <taxon>Imparidentia</taxon>
        <taxon>Neoheterodontei</taxon>
        <taxon>Myida</taxon>
        <taxon>Dreissenoidea</taxon>
        <taxon>Dreissenidae</taxon>
        <taxon>Dreissena</taxon>
    </lineage>
</organism>
<reference evidence="1" key="1">
    <citation type="journal article" date="2019" name="bioRxiv">
        <title>The Genome of the Zebra Mussel, Dreissena polymorpha: A Resource for Invasive Species Research.</title>
        <authorList>
            <person name="McCartney M.A."/>
            <person name="Auch B."/>
            <person name="Kono T."/>
            <person name="Mallez S."/>
            <person name="Zhang Y."/>
            <person name="Obille A."/>
            <person name="Becker A."/>
            <person name="Abrahante J.E."/>
            <person name="Garbe J."/>
            <person name="Badalamenti J.P."/>
            <person name="Herman A."/>
            <person name="Mangelson H."/>
            <person name="Liachko I."/>
            <person name="Sullivan S."/>
            <person name="Sone E.D."/>
            <person name="Koren S."/>
            <person name="Silverstein K.A.T."/>
            <person name="Beckman K.B."/>
            <person name="Gohl D.M."/>
        </authorList>
    </citation>
    <scope>NUCLEOTIDE SEQUENCE</scope>
    <source>
        <strain evidence="1">Duluth1</strain>
        <tissue evidence="1">Whole animal</tissue>
    </source>
</reference>
<proteinExistence type="predicted"/>
<dbReference type="AlphaFoldDB" id="A0A9D4HVK2"/>
<evidence type="ECO:0000313" key="2">
    <source>
        <dbReference type="Proteomes" id="UP000828390"/>
    </source>
</evidence>
<accession>A0A9D4HVK2</accession>
<gene>
    <name evidence="1" type="ORF">DPMN_043414</name>
</gene>
<protein>
    <submittedName>
        <fullName evidence="1">Uncharacterized protein</fullName>
    </submittedName>
</protein>
<name>A0A9D4HVK2_DREPO</name>
<evidence type="ECO:0000313" key="1">
    <source>
        <dbReference type="EMBL" id="KAH3736840.1"/>
    </source>
</evidence>
<comment type="caution">
    <text evidence="1">The sequence shown here is derived from an EMBL/GenBank/DDBJ whole genome shotgun (WGS) entry which is preliminary data.</text>
</comment>
<keyword evidence="2" id="KW-1185">Reference proteome</keyword>
<sequence>MATFMPRQKEKNRAVIPMPAAPRGMNNKQPAYLPASTTKLDYKNYTMCGNMRKRVEDALEDKEKLETMDAYGLARDAVHRTACIFKDPVFPSVMLLGQMLCPLPA</sequence>
<dbReference type="Proteomes" id="UP000828390">
    <property type="component" value="Unassembled WGS sequence"/>
</dbReference>
<dbReference type="EMBL" id="JAIWYP010000011">
    <property type="protein sequence ID" value="KAH3736840.1"/>
    <property type="molecule type" value="Genomic_DNA"/>
</dbReference>